<proteinExistence type="predicted"/>
<reference evidence="1 2" key="1">
    <citation type="submission" date="2019-10" db="EMBL/GenBank/DDBJ databases">
        <authorList>
            <person name="Palmer J.M."/>
        </authorList>
    </citation>
    <scope>NUCLEOTIDE SEQUENCE [LARGE SCALE GENOMIC DNA]</scope>
    <source>
        <strain evidence="1 2">TWF694</strain>
    </source>
</reference>
<evidence type="ECO:0000313" key="2">
    <source>
        <dbReference type="Proteomes" id="UP001365542"/>
    </source>
</evidence>
<accession>A0AAV9XED0</accession>
<name>A0AAV9XED0_9PEZI</name>
<dbReference type="AlphaFoldDB" id="A0AAV9XED0"/>
<gene>
    <name evidence="1" type="ORF">TWF694_009253</name>
</gene>
<dbReference type="Proteomes" id="UP001365542">
    <property type="component" value="Unassembled WGS sequence"/>
</dbReference>
<protein>
    <recommendedName>
        <fullName evidence="3">F-box domain-containing protein</fullName>
    </recommendedName>
</protein>
<sequence>MNSTRSETPNWDPRPDVIVFSIPLELIQQIGRHPDEDDLLALRHEINRAEVNLLFPHEGFSTGSRGIPVNCSVLLSRMSNLEAIVDSPFWNGVTLNWFKPSQRRFLILGRTLPKLKQRDLVLEFRKSWRGDEELADADLEGFRRYAEALGALLEILSISIGKIKGPECLPSILPSRLCLPFLKSLTLSNIPFLVGNLVEFLDNYTQTLEIIYLYEPGLNDPNEAWFRLLKHLRQNFSKLRRLELSLFNYLNIYSAVELYWSRYILPRELNMEGKWEADNSVCQILMGKNPEWGDMKERAEAVHWTYETQKNLAVELDTYDNATAFWNSITDGMASSS</sequence>
<comment type="caution">
    <text evidence="1">The sequence shown here is derived from an EMBL/GenBank/DDBJ whole genome shotgun (WGS) entry which is preliminary data.</text>
</comment>
<keyword evidence="2" id="KW-1185">Reference proteome</keyword>
<dbReference type="EMBL" id="JAVHJO010000005">
    <property type="protein sequence ID" value="KAK6540459.1"/>
    <property type="molecule type" value="Genomic_DNA"/>
</dbReference>
<evidence type="ECO:0000313" key="1">
    <source>
        <dbReference type="EMBL" id="KAK6540459.1"/>
    </source>
</evidence>
<evidence type="ECO:0008006" key="3">
    <source>
        <dbReference type="Google" id="ProtNLM"/>
    </source>
</evidence>
<organism evidence="1 2">
    <name type="scientific">Orbilia ellipsospora</name>
    <dbReference type="NCBI Taxonomy" id="2528407"/>
    <lineage>
        <taxon>Eukaryota</taxon>
        <taxon>Fungi</taxon>
        <taxon>Dikarya</taxon>
        <taxon>Ascomycota</taxon>
        <taxon>Pezizomycotina</taxon>
        <taxon>Orbiliomycetes</taxon>
        <taxon>Orbiliales</taxon>
        <taxon>Orbiliaceae</taxon>
        <taxon>Orbilia</taxon>
    </lineage>
</organism>